<dbReference type="KEGG" id="lpav:PLANPX_4750"/>
<reference evidence="3" key="1">
    <citation type="submission" date="2019-10" db="EMBL/GenBank/DDBJ databases">
        <title>Lacipirellula parvula gen. nov., sp. nov., representing a lineage of planctomycetes widespread in freshwater anoxic habitats, and description of the family Lacipirellulaceae.</title>
        <authorList>
            <person name="Dedysh S.N."/>
            <person name="Kulichevskaya I.S."/>
            <person name="Beletsky A.V."/>
            <person name="Rakitin A.L."/>
            <person name="Mardanov A.V."/>
            <person name="Ivanova A.A."/>
            <person name="Saltykova V.X."/>
            <person name="Rijpstra W.I.C."/>
            <person name="Sinninghe Damste J.S."/>
            <person name="Ravin N.V."/>
        </authorList>
    </citation>
    <scope>NUCLEOTIDE SEQUENCE [LARGE SCALE GENOMIC DNA]</scope>
    <source>
        <strain evidence="3">PX69</strain>
    </source>
</reference>
<evidence type="ECO:0000313" key="2">
    <source>
        <dbReference type="EMBL" id="BBO35138.1"/>
    </source>
</evidence>
<protein>
    <submittedName>
        <fullName evidence="2">Uncharacterized protein</fullName>
    </submittedName>
</protein>
<gene>
    <name evidence="2" type="ORF">PLANPX_4750</name>
</gene>
<dbReference type="EMBL" id="AP021861">
    <property type="protein sequence ID" value="BBO35138.1"/>
    <property type="molecule type" value="Genomic_DNA"/>
</dbReference>
<evidence type="ECO:0000313" key="3">
    <source>
        <dbReference type="Proteomes" id="UP000326837"/>
    </source>
</evidence>
<dbReference type="AlphaFoldDB" id="A0A5K7XF56"/>
<feature type="region of interest" description="Disordered" evidence="1">
    <location>
        <begin position="1"/>
        <end position="22"/>
    </location>
</feature>
<dbReference type="RefSeq" id="WP_261344405.1">
    <property type="nucleotide sequence ID" value="NZ_AP021861.1"/>
</dbReference>
<evidence type="ECO:0000256" key="1">
    <source>
        <dbReference type="SAM" id="MobiDB-lite"/>
    </source>
</evidence>
<sequence length="43" mass="4673">MSRSSGTSIAPPADEAGLHESKAAELREPTHFFWASLRVFIGD</sequence>
<name>A0A5K7XF56_9BACT</name>
<organism evidence="2 3">
    <name type="scientific">Lacipirellula parvula</name>
    <dbReference type="NCBI Taxonomy" id="2650471"/>
    <lineage>
        <taxon>Bacteria</taxon>
        <taxon>Pseudomonadati</taxon>
        <taxon>Planctomycetota</taxon>
        <taxon>Planctomycetia</taxon>
        <taxon>Pirellulales</taxon>
        <taxon>Lacipirellulaceae</taxon>
        <taxon>Lacipirellula</taxon>
    </lineage>
</organism>
<accession>A0A5K7XF56</accession>
<proteinExistence type="predicted"/>
<keyword evidence="3" id="KW-1185">Reference proteome</keyword>
<dbReference type="Proteomes" id="UP000326837">
    <property type="component" value="Chromosome"/>
</dbReference>